<dbReference type="GO" id="GO:0045292">
    <property type="term" value="P:mRNA cis splicing, via spliceosome"/>
    <property type="evidence" value="ECO:0007669"/>
    <property type="project" value="TreeGrafter"/>
</dbReference>
<comment type="caution">
    <text evidence="6">The sequence shown here is derived from an EMBL/GenBank/DDBJ whole genome shotgun (WGS) entry which is preliminary data.</text>
</comment>
<dbReference type="Pfam" id="PF02466">
    <property type="entry name" value="Tim17"/>
    <property type="match status" value="1"/>
</dbReference>
<dbReference type="Pfam" id="PF10312">
    <property type="entry name" value="Cactin_mid"/>
    <property type="match status" value="1"/>
</dbReference>
<dbReference type="SMART" id="SM01050">
    <property type="entry name" value="CactinC_cactus"/>
    <property type="match status" value="1"/>
</dbReference>
<dbReference type="GO" id="GO:0005737">
    <property type="term" value="C:cytoplasm"/>
    <property type="evidence" value="ECO:0007669"/>
    <property type="project" value="TreeGrafter"/>
</dbReference>
<feature type="compositionally biased region" description="Basic and acidic residues" evidence="3">
    <location>
        <begin position="184"/>
        <end position="195"/>
    </location>
</feature>
<comment type="similarity">
    <text evidence="1">Belongs to the CACTIN family.</text>
</comment>
<protein>
    <recommendedName>
        <fullName evidence="2">Splicing factor Cactin</fullName>
    </recommendedName>
</protein>
<feature type="domain" description="Splicing factor cactin central" evidence="5">
    <location>
        <begin position="409"/>
        <end position="556"/>
    </location>
</feature>
<name>A0A8E0RQ91_9TREM</name>
<feature type="compositionally biased region" description="Basic residues" evidence="3">
    <location>
        <begin position="263"/>
        <end position="272"/>
    </location>
</feature>
<evidence type="ECO:0000256" key="2">
    <source>
        <dbReference type="ARBA" id="ARBA00034534"/>
    </source>
</evidence>
<feature type="compositionally biased region" description="Acidic residues" evidence="3">
    <location>
        <begin position="290"/>
        <end position="301"/>
    </location>
</feature>
<evidence type="ECO:0000259" key="4">
    <source>
        <dbReference type="Pfam" id="PF09732"/>
    </source>
</evidence>
<feature type="region of interest" description="Disordered" evidence="3">
    <location>
        <begin position="184"/>
        <end position="305"/>
    </location>
</feature>
<evidence type="ECO:0000256" key="1">
    <source>
        <dbReference type="ARBA" id="ARBA00006895"/>
    </source>
</evidence>
<dbReference type="OrthoDB" id="265955at2759"/>
<dbReference type="PANTHER" id="PTHR21737:SF4">
    <property type="entry name" value="SPLICING FACTOR CACTIN"/>
    <property type="match status" value="1"/>
</dbReference>
<dbReference type="Proteomes" id="UP000728185">
    <property type="component" value="Unassembled WGS sequence"/>
</dbReference>
<gene>
    <name evidence="6" type="ORF">FBUS_04467</name>
</gene>
<evidence type="ECO:0000256" key="3">
    <source>
        <dbReference type="SAM" id="MobiDB-lite"/>
    </source>
</evidence>
<dbReference type="InterPro" id="IPR019134">
    <property type="entry name" value="Cactin_C"/>
</dbReference>
<dbReference type="Pfam" id="PF09732">
    <property type="entry name" value="CactinC_cactus"/>
    <property type="match status" value="1"/>
</dbReference>
<dbReference type="EMBL" id="LUCM01008781">
    <property type="protein sequence ID" value="KAA0187919.1"/>
    <property type="molecule type" value="Genomic_DNA"/>
</dbReference>
<feature type="region of interest" description="Disordered" evidence="3">
    <location>
        <begin position="599"/>
        <end position="647"/>
    </location>
</feature>
<feature type="compositionally biased region" description="Low complexity" evidence="3">
    <location>
        <begin position="275"/>
        <end position="287"/>
    </location>
</feature>
<sequence length="877" mass="100678">MTESVTPPEVDAEQLRLKQESVHQILAERYRDILDLTDADSERYRTLSKKISDALSDDNPSLLKHILSQHILENPEKLIRMKLPSFPLPLKEELMVRKVMDSCPFKSAISCFGGFVLGGIFGLFSASVDPISTIHGSETPTTREVAREMYARSLSHAKSFAMIGALFAGTECVLESMARDHSSDHKVHRECDRHASHSSVSRYDRDSYHKKHIDGEIKHGSHSHRSSRDRSGPKYDSGKSRNRRGDKESPRKSRVSDSERSSHRSHKKRRKRGSTESIDSSSSSSVVDKTEEEEAGEEGEESSLHLKAMAVGVPKELMAMSLEQLQKLLEERRQKKALLKVLETPEEKRARRLAKKEAKERWCRERMGWDQEYLGYTNEDNPFGDHRLSESFVWKQKLESEGLSHLSKEEAKLRSRIRIADGRAKPIDLLAKYITDQDEDVMELASADLSGAIEILEPTQFLVGLGMDDLEDLLEDIKVVYMQLEKGRNAEYWRDITTVVEDELHKLRRLEGGACGADSRGRSSATISQSVMQSVAETLKGKTYNQLAALERQMARTRLRDMHQENLRRKLEFLRQSQGIISEPLFPSAAENAPKPIEPVISEEPSRSQDSVVTLMPPPSTVPSRRLDVSSEPEQPEDIPEVADPHSAEAVRAARAAQLEAASRMEEETYDAACYSPPRVEPSELELDAVVYEPQDDEAKIEFQRKEVLRTGAMRASEEEELMRRAREGMEDGEDAQFSVMIPVEDQSFLWSDKYRPRKPRFFNRVHTGFVWNKYNQTHYDLDNPPPKIVQGYKFNVFYPDLIDKTNTPTYKLTPCEEPGQRDFAILRFTAGPPYEDIAFKIVNREWEYSYKHGFRCQFQNNIFQLWFHFKRFRYRR</sequence>
<dbReference type="GO" id="GO:0005681">
    <property type="term" value="C:spliceosomal complex"/>
    <property type="evidence" value="ECO:0007669"/>
    <property type="project" value="TreeGrafter"/>
</dbReference>
<dbReference type="InterPro" id="IPR018816">
    <property type="entry name" value="Cactin_central"/>
</dbReference>
<proteinExistence type="inferred from homology"/>
<evidence type="ECO:0000313" key="7">
    <source>
        <dbReference type="Proteomes" id="UP000728185"/>
    </source>
</evidence>
<accession>A0A8E0RQ91</accession>
<feature type="compositionally biased region" description="Basic and acidic residues" evidence="3">
    <location>
        <begin position="202"/>
        <end position="219"/>
    </location>
</feature>
<keyword evidence="7" id="KW-1185">Reference proteome</keyword>
<reference evidence="6" key="1">
    <citation type="submission" date="2019-05" db="EMBL/GenBank/DDBJ databases">
        <title>Annotation for the trematode Fasciolopsis buski.</title>
        <authorList>
            <person name="Choi Y.-J."/>
        </authorList>
    </citation>
    <scope>NUCLEOTIDE SEQUENCE</scope>
    <source>
        <strain evidence="6">HT</strain>
        <tissue evidence="6">Whole worm</tissue>
    </source>
</reference>
<organism evidence="6 7">
    <name type="scientific">Fasciolopsis buskii</name>
    <dbReference type="NCBI Taxonomy" id="27845"/>
    <lineage>
        <taxon>Eukaryota</taxon>
        <taxon>Metazoa</taxon>
        <taxon>Spiralia</taxon>
        <taxon>Lophotrochozoa</taxon>
        <taxon>Platyhelminthes</taxon>
        <taxon>Trematoda</taxon>
        <taxon>Digenea</taxon>
        <taxon>Plagiorchiida</taxon>
        <taxon>Echinostomata</taxon>
        <taxon>Echinostomatoidea</taxon>
        <taxon>Fasciolidae</taxon>
        <taxon>Fasciolopsis</taxon>
    </lineage>
</organism>
<evidence type="ECO:0000259" key="5">
    <source>
        <dbReference type="Pfam" id="PF10312"/>
    </source>
</evidence>
<dbReference type="PANTHER" id="PTHR21737">
    <property type="entry name" value="POLYGLUTAMINE BINDING PROTEIN 1/MARVEL MEMBRANE-ASSOCIATING DOMAIN CONTAINING 3"/>
    <property type="match status" value="1"/>
</dbReference>
<evidence type="ECO:0000313" key="6">
    <source>
        <dbReference type="EMBL" id="KAA0187919.1"/>
    </source>
</evidence>
<dbReference type="AlphaFoldDB" id="A0A8E0RQ91"/>
<feature type="compositionally biased region" description="Basic and acidic residues" evidence="3">
    <location>
        <begin position="226"/>
        <end position="262"/>
    </location>
</feature>
<feature type="domain" description="Splicing factor Cactin C-terminal" evidence="4">
    <location>
        <begin position="751"/>
        <end position="877"/>
    </location>
</feature>